<dbReference type="GO" id="GO:0016151">
    <property type="term" value="F:nickel cation binding"/>
    <property type="evidence" value="ECO:0007669"/>
    <property type="project" value="InterPro"/>
</dbReference>
<dbReference type="Gene3D" id="1.10.645.10">
    <property type="entry name" value="Cytochrome-c3 Hydrogenase, chain B"/>
    <property type="match status" value="1"/>
</dbReference>
<evidence type="ECO:0000256" key="6">
    <source>
        <dbReference type="PIRSR" id="PIRSR601501-1"/>
    </source>
</evidence>
<dbReference type="SUPFAM" id="SSF56762">
    <property type="entry name" value="HydB/Nqo4-like"/>
    <property type="match status" value="1"/>
</dbReference>
<keyword evidence="4 6" id="KW-0479">Metal-binding</keyword>
<dbReference type="AlphaFoldDB" id="A0A939C7F6"/>
<evidence type="ECO:0000313" key="8">
    <source>
        <dbReference type="Proteomes" id="UP000809243"/>
    </source>
</evidence>
<dbReference type="Proteomes" id="UP000809243">
    <property type="component" value="Unassembled WGS sequence"/>
</dbReference>
<reference evidence="7" key="1">
    <citation type="submission" date="2021-01" db="EMBL/GenBank/DDBJ databases">
        <title>Active Sulfur Cycling in an Early Earth Analoge.</title>
        <authorList>
            <person name="Hahn C.R."/>
            <person name="Youssef N.H."/>
            <person name="Elshahed M."/>
        </authorList>
    </citation>
    <scope>NUCLEOTIDE SEQUENCE</scope>
    <source>
        <strain evidence="7">Zod_Metabat.1151</strain>
    </source>
</reference>
<organism evidence="7 8">
    <name type="scientific">Candidatus Iainarchaeum sp</name>
    <dbReference type="NCBI Taxonomy" id="3101447"/>
    <lineage>
        <taxon>Archaea</taxon>
        <taxon>Candidatus Iainarchaeota</taxon>
        <taxon>Candidatus Iainarchaeia</taxon>
        <taxon>Candidatus Iainarchaeales</taxon>
        <taxon>Candidatus Iainarchaeaceae</taxon>
        <taxon>Candidatus Iainarchaeum</taxon>
    </lineage>
</organism>
<evidence type="ECO:0000256" key="4">
    <source>
        <dbReference type="ARBA" id="ARBA00022723"/>
    </source>
</evidence>
<dbReference type="InterPro" id="IPR001501">
    <property type="entry name" value="Ni-dep_hyd_lsu"/>
</dbReference>
<dbReference type="Pfam" id="PF00374">
    <property type="entry name" value="NiFeSe_Hases"/>
    <property type="match status" value="1"/>
</dbReference>
<feature type="non-terminal residue" evidence="7">
    <location>
        <position position="320"/>
    </location>
</feature>
<protein>
    <submittedName>
        <fullName evidence="7">Nickel-dependent hydrogenase large subunit</fullName>
    </submittedName>
</protein>
<evidence type="ECO:0000256" key="1">
    <source>
        <dbReference type="ARBA" id="ARBA00001967"/>
    </source>
</evidence>
<evidence type="ECO:0000256" key="5">
    <source>
        <dbReference type="ARBA" id="ARBA00023002"/>
    </source>
</evidence>
<comment type="caution">
    <text evidence="7">The sequence shown here is derived from an EMBL/GenBank/DDBJ whole genome shotgun (WGS) entry which is preliminary data.</text>
</comment>
<comment type="cofactor">
    <cofactor evidence="6">
        <name>Fe cation</name>
        <dbReference type="ChEBI" id="CHEBI:24875"/>
    </cofactor>
</comment>
<keyword evidence="3 6" id="KW-0533">Nickel</keyword>
<dbReference type="PANTHER" id="PTHR43600:SF2">
    <property type="entry name" value="F420-NON-REDUCING HYDROGENASE VHU SUBUNIT A"/>
    <property type="match status" value="1"/>
</dbReference>
<dbReference type="GO" id="GO:0016491">
    <property type="term" value="F:oxidoreductase activity"/>
    <property type="evidence" value="ECO:0007669"/>
    <property type="project" value="UniProtKB-KW"/>
</dbReference>
<comment type="cofactor">
    <cofactor evidence="1 6">
        <name>Ni(2+)</name>
        <dbReference type="ChEBI" id="CHEBI:49786"/>
    </cofactor>
</comment>
<dbReference type="InterPro" id="IPR029014">
    <property type="entry name" value="NiFe-Hase_large"/>
</dbReference>
<dbReference type="PANTHER" id="PTHR43600">
    <property type="entry name" value="COENZYME F420 HYDROGENASE, SUBUNIT ALPHA"/>
    <property type="match status" value="1"/>
</dbReference>
<feature type="binding site" evidence="6">
    <location>
        <position position="67"/>
    </location>
    <ligand>
        <name>Fe cation</name>
        <dbReference type="ChEBI" id="CHEBI:24875"/>
    </ligand>
</feature>
<accession>A0A939C7F6</accession>
<feature type="binding site" evidence="6">
    <location>
        <position position="64"/>
    </location>
    <ligand>
        <name>Ni(2+)</name>
        <dbReference type="ChEBI" id="CHEBI:49786"/>
    </ligand>
</feature>
<comment type="similarity">
    <text evidence="2">Belongs to the [NiFe]/[NiFeSe] hydrogenase large subunit family.</text>
</comment>
<evidence type="ECO:0000256" key="2">
    <source>
        <dbReference type="ARBA" id="ARBA00009292"/>
    </source>
</evidence>
<feature type="binding site" evidence="6">
    <location>
        <position position="67"/>
    </location>
    <ligand>
        <name>Ni(2+)</name>
        <dbReference type="ChEBI" id="CHEBI:49786"/>
    </ligand>
</feature>
<keyword evidence="5" id="KW-0560">Oxidoreductase</keyword>
<sequence length="320" mass="36280">MKETGNFCIKSITKVEGHANLSVELRDGKVEKCEFQVYEGQRFFEQLVVGRHYSQIPLIVSRICGFCNTSHLNTAIEAVERAFSVKPSEQTLLLRELATNAEFIKSHALHLMFLVLPDFLGRESIMAFKKAEQKYIKQALALKKIGTDLSRALGGRVYPTVSIRVGGFSMLPRQSELQKVLTELKDARKTALEMLALFNSFRERFAFERKTEYVGLVGSQYCLLCGQIHCSDGTVIEEQGYLNHVKEFVVPYSNARIASFNSKEYKVGAQARLNLNHKELYPAVKEKVKALNIKFPNHSIYFNNIAQAIELLQCIESSIE</sequence>
<evidence type="ECO:0000256" key="3">
    <source>
        <dbReference type="ARBA" id="ARBA00022596"/>
    </source>
</evidence>
<keyword evidence="6" id="KW-0408">Iron</keyword>
<proteinExistence type="inferred from homology"/>
<dbReference type="EMBL" id="JAFGDB010000066">
    <property type="protein sequence ID" value="MBN2067609.1"/>
    <property type="molecule type" value="Genomic_DNA"/>
</dbReference>
<gene>
    <name evidence="7" type="ORF">JW744_04030</name>
</gene>
<keyword evidence="6" id="KW-0460">Magnesium</keyword>
<name>A0A939C7F6_9ARCH</name>
<feature type="binding site" evidence="6">
    <location>
        <position position="45"/>
    </location>
    <ligand>
        <name>Mg(2+)</name>
        <dbReference type="ChEBI" id="CHEBI:18420"/>
    </ligand>
</feature>
<evidence type="ECO:0000313" key="7">
    <source>
        <dbReference type="EMBL" id="MBN2067609.1"/>
    </source>
</evidence>